<organism evidence="1 2">
    <name type="scientific">Xylaria arbuscula</name>
    <dbReference type="NCBI Taxonomy" id="114810"/>
    <lineage>
        <taxon>Eukaryota</taxon>
        <taxon>Fungi</taxon>
        <taxon>Dikarya</taxon>
        <taxon>Ascomycota</taxon>
        <taxon>Pezizomycotina</taxon>
        <taxon>Sordariomycetes</taxon>
        <taxon>Xylariomycetidae</taxon>
        <taxon>Xylariales</taxon>
        <taxon>Xylariaceae</taxon>
        <taxon>Xylaria</taxon>
    </lineage>
</organism>
<evidence type="ECO:0000313" key="2">
    <source>
        <dbReference type="Proteomes" id="UP001148614"/>
    </source>
</evidence>
<proteinExistence type="predicted"/>
<name>A0A9W8NDW8_9PEZI</name>
<dbReference type="Proteomes" id="UP001148614">
    <property type="component" value="Unassembled WGS sequence"/>
</dbReference>
<comment type="caution">
    <text evidence="1">The sequence shown here is derived from an EMBL/GenBank/DDBJ whole genome shotgun (WGS) entry which is preliminary data.</text>
</comment>
<reference evidence="1" key="1">
    <citation type="submission" date="2022-07" db="EMBL/GenBank/DDBJ databases">
        <title>Genome Sequence of Xylaria arbuscula.</title>
        <authorList>
            <person name="Buettner E."/>
        </authorList>
    </citation>
    <scope>NUCLEOTIDE SEQUENCE</scope>
    <source>
        <strain evidence="1">VT107</strain>
    </source>
</reference>
<dbReference type="EMBL" id="JANPWZ010000872">
    <property type="protein sequence ID" value="KAJ3571090.1"/>
    <property type="molecule type" value="Genomic_DNA"/>
</dbReference>
<sequence length="275" mass="31415">MIYINMAINALPDPEDSDEDPDEGRMNFLGSLLQSDFEVGESAIKSPVELRDNFDEIAASCLDLDGVVTLRRFSEDERKRMKEEYISATEDRLRETALDSLRDQIHFPADLRILINLVGALCGPKLPIFQTWSGCAFWNEVYEFMSGHQPIAEWARERVGPLDDVRSNCHLGTPPCENWEIGAGWQIAYGNERWFYVVYARKTAPTCSNCGPPQENVISEHETGVWKWRYVMNEVADVASFSTIIEFLGWYKSFREDDISDHPEFGPSSVFDSCF</sequence>
<dbReference type="AlphaFoldDB" id="A0A9W8NDW8"/>
<keyword evidence="2" id="KW-1185">Reference proteome</keyword>
<protein>
    <submittedName>
        <fullName evidence="1">Uncharacterized protein</fullName>
    </submittedName>
</protein>
<gene>
    <name evidence="1" type="ORF">NPX13_g5505</name>
</gene>
<accession>A0A9W8NDW8</accession>
<evidence type="ECO:0000313" key="1">
    <source>
        <dbReference type="EMBL" id="KAJ3571090.1"/>
    </source>
</evidence>